<dbReference type="EMBL" id="LNGD01000002">
    <property type="protein sequence ID" value="KYC54311.1"/>
    <property type="molecule type" value="Genomic_DNA"/>
</dbReference>
<dbReference type="SUPFAM" id="SSF54862">
    <property type="entry name" value="4Fe-4S ferredoxins"/>
    <property type="match status" value="1"/>
</dbReference>
<dbReference type="Pfam" id="PF13484">
    <property type="entry name" value="Fer4_16"/>
    <property type="match status" value="1"/>
</dbReference>
<name>A0A150JAR3_9EURY</name>
<dbReference type="PANTHER" id="PTHR42827:SF1">
    <property type="entry name" value="IRON-SULFUR CLUSTER-BINDING PROTEIN"/>
    <property type="match status" value="1"/>
</dbReference>
<accession>A0A150JAR3</accession>
<sequence length="239" mass="27368">MEKCKSLDIDSDLTCELIEKSYNYGIDTFGIANLEYLREYETYPIDLLDNYCRGVSIGLKIPNEVLNRLPESRAIYAKHYVMINDRLDFIAYELSKFLESKKYKAFPIPASKVLKDFKWRSFISHRAIARTAGVGWIGKSLNLITKEYGPRIRFASILTDAPLETGKPLENKCGDCQKCIDSCIVGAIKDYEFKDYPKDRNYSIDMEKCVSKLQEFSKDPDIGVMVCGICLKVCPWGKN</sequence>
<reference evidence="1 2" key="1">
    <citation type="journal article" date="2016" name="ISME J.">
        <title>Chasing the elusive Euryarchaeota class WSA2: genomes reveal a uniquely fastidious methyl-reducing methanogen.</title>
        <authorList>
            <person name="Nobu M.K."/>
            <person name="Narihiro T."/>
            <person name="Kuroda K."/>
            <person name="Mei R."/>
            <person name="Liu W.T."/>
        </authorList>
    </citation>
    <scope>NUCLEOTIDE SEQUENCE [LARGE SCALE GENOMIC DNA]</scope>
    <source>
        <strain evidence="1">U1lsi0528_Bin089</strain>
    </source>
</reference>
<dbReference type="Gene3D" id="3.30.70.20">
    <property type="match status" value="1"/>
</dbReference>
<evidence type="ECO:0000313" key="2">
    <source>
        <dbReference type="Proteomes" id="UP000075578"/>
    </source>
</evidence>
<gene>
    <name evidence="1" type="primary">queG_1</name>
    <name evidence="1" type="ORF">AMQ74_00063</name>
</gene>
<organism evidence="1 2">
    <name type="scientific">Candidatus Methanofastidiosum methylothiophilum</name>
    <dbReference type="NCBI Taxonomy" id="1705564"/>
    <lineage>
        <taxon>Archaea</taxon>
        <taxon>Methanobacteriati</taxon>
        <taxon>Methanobacteriota</taxon>
        <taxon>Stenosarchaea group</taxon>
        <taxon>Candidatus Methanofastidiosia</taxon>
        <taxon>Candidatus Methanofastidiosales</taxon>
        <taxon>Candidatus Methanofastidiosaceae</taxon>
        <taxon>Candidatus Methanofastidiosum</taxon>
    </lineage>
</organism>
<dbReference type="Proteomes" id="UP000075578">
    <property type="component" value="Unassembled WGS sequence"/>
</dbReference>
<comment type="caution">
    <text evidence="1">The sequence shown here is derived from an EMBL/GenBank/DDBJ whole genome shotgun (WGS) entry which is preliminary data.</text>
</comment>
<evidence type="ECO:0000313" key="1">
    <source>
        <dbReference type="EMBL" id="KYC54311.1"/>
    </source>
</evidence>
<proteinExistence type="predicted"/>
<dbReference type="PANTHER" id="PTHR42827">
    <property type="entry name" value="IRON-SULFUR CLUSTER-BINDING PROTEIN-RELATED"/>
    <property type="match status" value="1"/>
</dbReference>
<dbReference type="AlphaFoldDB" id="A0A150JAR3"/>
<protein>
    <submittedName>
        <fullName evidence="1">Epoxyqueuosine reductase</fullName>
    </submittedName>
</protein>